<dbReference type="AlphaFoldDB" id="E6WUS6"/>
<dbReference type="Proteomes" id="UP000008632">
    <property type="component" value="Chromosome"/>
</dbReference>
<organism evidence="2 3">
    <name type="scientific">Pseudoxanthomonas suwonensis (strain 11-1)</name>
    <dbReference type="NCBI Taxonomy" id="743721"/>
    <lineage>
        <taxon>Bacteria</taxon>
        <taxon>Pseudomonadati</taxon>
        <taxon>Pseudomonadota</taxon>
        <taxon>Gammaproteobacteria</taxon>
        <taxon>Lysobacterales</taxon>
        <taxon>Lysobacteraceae</taxon>
        <taxon>Pseudoxanthomonas</taxon>
    </lineage>
</organism>
<accession>E6WUS6</accession>
<dbReference type="GO" id="GO:0019867">
    <property type="term" value="C:outer membrane"/>
    <property type="evidence" value="ECO:0007669"/>
    <property type="project" value="InterPro"/>
</dbReference>
<sequence>MTLRNTVRFLTAAAGLSLLAACATAPQPLQGSFPQVTPQQAVAATPGSSPVRWGGRIVETQPKQDRTCFQMVAMPLNATGRPQSNSADVTQGRFVACRAGFYDPAVFTPGREVTFVGRVEGTESVRIGEYDYHLPQLAADVVYLWPEVREVEVVVPPYPYGPYGRPYWGPYRAGWGGWWW</sequence>
<dbReference type="STRING" id="743721.Psesu_2013"/>
<dbReference type="EMBL" id="CP002446">
    <property type="protein sequence ID" value="ADV27850.1"/>
    <property type="molecule type" value="Genomic_DNA"/>
</dbReference>
<keyword evidence="2" id="KW-0449">Lipoprotein</keyword>
<evidence type="ECO:0000313" key="3">
    <source>
        <dbReference type="Proteomes" id="UP000008632"/>
    </source>
</evidence>
<keyword evidence="3" id="KW-1185">Reference proteome</keyword>
<reference evidence="2 3" key="1">
    <citation type="submission" date="2011-01" db="EMBL/GenBank/DDBJ databases">
        <title>Complete sequence of Pseudoxanthomonas suwonensis 11-1.</title>
        <authorList>
            <consortium name="US DOE Joint Genome Institute"/>
            <person name="Lucas S."/>
            <person name="Copeland A."/>
            <person name="Lapidus A."/>
            <person name="Cheng J.-F."/>
            <person name="Goodwin L."/>
            <person name="Pitluck S."/>
            <person name="Teshima H."/>
            <person name="Detter J.C."/>
            <person name="Han C."/>
            <person name="Tapia R."/>
            <person name="Land M."/>
            <person name="Hauser L."/>
            <person name="Kyrpides N."/>
            <person name="Ivanova N."/>
            <person name="Ovchinnikova G."/>
            <person name="Siebers A.K."/>
            <person name="Allgaier M."/>
            <person name="Thelen M.P."/>
            <person name="Hugenholtz P."/>
            <person name="Gladden J."/>
            <person name="Woyke T."/>
        </authorList>
    </citation>
    <scope>NUCLEOTIDE SEQUENCE [LARGE SCALE GENOMIC DNA]</scope>
    <source>
        <strain evidence="3">11-1</strain>
    </source>
</reference>
<keyword evidence="1" id="KW-0732">Signal</keyword>
<proteinExistence type="predicted"/>
<dbReference type="PIRSF" id="PIRSF004982">
    <property type="entry name" value="SlP"/>
    <property type="match status" value="1"/>
</dbReference>
<dbReference type="PANTHER" id="PTHR37530:SF1">
    <property type="entry name" value="OUTER MEMBRANE PROTEIN SLP"/>
    <property type="match status" value="1"/>
</dbReference>
<evidence type="ECO:0000313" key="2">
    <source>
        <dbReference type="EMBL" id="ADV27850.1"/>
    </source>
</evidence>
<dbReference type="PANTHER" id="PTHR37530">
    <property type="entry name" value="OUTER MEMBRANE PROTEIN SLP"/>
    <property type="match status" value="1"/>
</dbReference>
<dbReference type="InterPro" id="IPR004658">
    <property type="entry name" value="OMP_Slp"/>
</dbReference>
<protein>
    <submittedName>
        <fullName evidence="2">Outer membrane lipoprotein Slp</fullName>
    </submittedName>
</protein>
<dbReference type="HOGENOM" id="CLU_100924_1_1_6"/>
<evidence type="ECO:0000256" key="1">
    <source>
        <dbReference type="SAM" id="SignalP"/>
    </source>
</evidence>
<dbReference type="eggNOG" id="COG3065">
    <property type="taxonomic scope" value="Bacteria"/>
</dbReference>
<name>E6WUS6_PSEUU</name>
<feature type="chain" id="PRO_5003215136" evidence="1">
    <location>
        <begin position="26"/>
        <end position="180"/>
    </location>
</feature>
<dbReference type="Pfam" id="PF03843">
    <property type="entry name" value="Slp"/>
    <property type="match status" value="1"/>
</dbReference>
<gene>
    <name evidence="2" type="ordered locus">Psesu_2013</name>
</gene>
<dbReference type="KEGG" id="psu:Psesu_2013"/>
<dbReference type="RefSeq" id="WP_013535678.1">
    <property type="nucleotide sequence ID" value="NC_014924.1"/>
</dbReference>
<feature type="signal peptide" evidence="1">
    <location>
        <begin position="1"/>
        <end position="25"/>
    </location>
</feature>
<dbReference type="OrthoDB" id="5295757at2"/>
<dbReference type="PROSITE" id="PS51257">
    <property type="entry name" value="PROKAR_LIPOPROTEIN"/>
    <property type="match status" value="1"/>
</dbReference>